<dbReference type="InterPro" id="IPR050640">
    <property type="entry name" value="Bact_2-comp_sensor_kinase"/>
</dbReference>
<dbReference type="OrthoDB" id="2514702at2"/>
<feature type="transmembrane region" description="Helical" evidence="1">
    <location>
        <begin position="121"/>
        <end position="140"/>
    </location>
</feature>
<accession>A0A1I4A4Q4</accession>
<dbReference type="Proteomes" id="UP000199473">
    <property type="component" value="Unassembled WGS sequence"/>
</dbReference>
<dbReference type="STRING" id="1123062.SAMN02745775_103105"/>
<dbReference type="AlphaFoldDB" id="A0A1I4A4Q4"/>
<evidence type="ECO:0000313" key="4">
    <source>
        <dbReference type="Proteomes" id="UP000199473"/>
    </source>
</evidence>
<dbReference type="RefSeq" id="WP_092959227.1">
    <property type="nucleotide sequence ID" value="NZ_FOSQ01000003.1"/>
</dbReference>
<keyword evidence="1" id="KW-0472">Membrane</keyword>
<keyword evidence="1" id="KW-0812">Transmembrane</keyword>
<dbReference type="PANTHER" id="PTHR34220:SF9">
    <property type="entry name" value="SIGNAL TRANSDUCTION HISTIDINE KINASE INTERNAL REGION DOMAIN-CONTAINING PROTEIN"/>
    <property type="match status" value="1"/>
</dbReference>
<reference evidence="3 4" key="1">
    <citation type="submission" date="2016-10" db="EMBL/GenBank/DDBJ databases">
        <authorList>
            <person name="de Groot N.N."/>
        </authorList>
    </citation>
    <scope>NUCLEOTIDE SEQUENCE [LARGE SCALE GENOMIC DNA]</scope>
    <source>
        <strain evidence="3 4">DSM 19981</strain>
    </source>
</reference>
<dbReference type="PROSITE" id="PS50109">
    <property type="entry name" value="HIS_KIN"/>
    <property type="match status" value="1"/>
</dbReference>
<keyword evidence="3" id="KW-0808">Transferase</keyword>
<feature type="transmembrane region" description="Helical" evidence="1">
    <location>
        <begin position="87"/>
        <end position="109"/>
    </location>
</feature>
<evidence type="ECO:0000313" key="3">
    <source>
        <dbReference type="EMBL" id="SFK50779.1"/>
    </source>
</evidence>
<dbReference type="GO" id="GO:0000155">
    <property type="term" value="F:phosphorelay sensor kinase activity"/>
    <property type="evidence" value="ECO:0007669"/>
    <property type="project" value="InterPro"/>
</dbReference>
<protein>
    <submittedName>
        <fullName evidence="3">Histidine kinase-, DNA gyrase B-, and HSP90-like ATPase</fullName>
    </submittedName>
</protein>
<gene>
    <name evidence="3" type="ORF">SAMN02745775_103105</name>
</gene>
<dbReference type="EMBL" id="FOSQ01000003">
    <property type="protein sequence ID" value="SFK50779.1"/>
    <property type="molecule type" value="Genomic_DNA"/>
</dbReference>
<dbReference type="InterPro" id="IPR003594">
    <property type="entry name" value="HATPase_dom"/>
</dbReference>
<keyword evidence="4" id="KW-1185">Reference proteome</keyword>
<dbReference type="PANTHER" id="PTHR34220">
    <property type="entry name" value="SENSOR HISTIDINE KINASE YPDA"/>
    <property type="match status" value="1"/>
</dbReference>
<keyword evidence="3" id="KW-0418">Kinase</keyword>
<feature type="transmembrane region" description="Helical" evidence="1">
    <location>
        <begin position="18"/>
        <end position="35"/>
    </location>
</feature>
<dbReference type="InterPro" id="IPR010559">
    <property type="entry name" value="Sig_transdc_His_kin_internal"/>
</dbReference>
<name>A0A1I4A4Q4_9PROT</name>
<evidence type="ECO:0000256" key="1">
    <source>
        <dbReference type="SAM" id="Phobius"/>
    </source>
</evidence>
<dbReference type="InterPro" id="IPR005467">
    <property type="entry name" value="His_kinase_dom"/>
</dbReference>
<dbReference type="Pfam" id="PF06580">
    <property type="entry name" value="His_kinase"/>
    <property type="match status" value="1"/>
</dbReference>
<dbReference type="Gene3D" id="3.30.565.10">
    <property type="entry name" value="Histidine kinase-like ATPase, C-terminal domain"/>
    <property type="match status" value="1"/>
</dbReference>
<proteinExistence type="predicted"/>
<keyword evidence="1" id="KW-1133">Transmembrane helix</keyword>
<dbReference type="InterPro" id="IPR036890">
    <property type="entry name" value="HATPase_C_sf"/>
</dbReference>
<dbReference type="SUPFAM" id="SSF55874">
    <property type="entry name" value="ATPase domain of HSP90 chaperone/DNA topoisomerase II/histidine kinase"/>
    <property type="match status" value="1"/>
</dbReference>
<evidence type="ECO:0000259" key="2">
    <source>
        <dbReference type="PROSITE" id="PS50109"/>
    </source>
</evidence>
<dbReference type="SMART" id="SM00387">
    <property type="entry name" value="HATPase_c"/>
    <property type="match status" value="1"/>
</dbReference>
<sequence length="348" mass="36704">MSEGWLPAGAARALLRRLALVLAATPVIALAWSWLRGPGAAFDVVLAHTLGISLLSWAGTDAGRYLLRGVLRAGPPHYWPGPARAALLMGLVLPLALLGGTVIGNLYAGVPVLRLPGAPGVATWLGFCLALSLGFTALFLGKARRERREREAREAHLAALQAQLEPHMLFNTLANLRALIEIDPPRAIAMLDRLNAFLRATLGGSLAARHPLGEEVARIEDFFGLMRVRMGGRLMVSIEVPDALRGVMVPALILQPLVENAIRHGIEPLPEGGAITLRAARDGDTLVLTLGDTGAGLPEGGAMRPGGFGLAQLRQRLATLHGRRAGLEVSPAPGGGTLATLRLPLEDA</sequence>
<feature type="domain" description="Histidine kinase" evidence="2">
    <location>
        <begin position="253"/>
        <end position="347"/>
    </location>
</feature>
<dbReference type="Pfam" id="PF02518">
    <property type="entry name" value="HATPase_c"/>
    <property type="match status" value="1"/>
</dbReference>
<dbReference type="GO" id="GO:0016020">
    <property type="term" value="C:membrane"/>
    <property type="evidence" value="ECO:0007669"/>
    <property type="project" value="InterPro"/>
</dbReference>
<organism evidence="3 4">
    <name type="scientific">Falsiroseomonas stagni DSM 19981</name>
    <dbReference type="NCBI Taxonomy" id="1123062"/>
    <lineage>
        <taxon>Bacteria</taxon>
        <taxon>Pseudomonadati</taxon>
        <taxon>Pseudomonadota</taxon>
        <taxon>Alphaproteobacteria</taxon>
        <taxon>Acetobacterales</taxon>
        <taxon>Roseomonadaceae</taxon>
        <taxon>Falsiroseomonas</taxon>
    </lineage>
</organism>
<feature type="transmembrane region" description="Helical" evidence="1">
    <location>
        <begin position="47"/>
        <end position="67"/>
    </location>
</feature>